<protein>
    <submittedName>
        <fullName evidence="2">(2Fe-2S)-binding protein</fullName>
    </submittedName>
</protein>
<dbReference type="EMBL" id="JADULK010000001">
    <property type="protein sequence ID" value="MBH1928699.1"/>
    <property type="molecule type" value="Genomic_DNA"/>
</dbReference>
<evidence type="ECO:0000313" key="5">
    <source>
        <dbReference type="Proteomes" id="UP000624159"/>
    </source>
</evidence>
<keyword evidence="1" id="KW-0560">Oxidoreductase</keyword>
<evidence type="ECO:0000256" key="1">
    <source>
        <dbReference type="ARBA" id="ARBA00023002"/>
    </source>
</evidence>
<sequence length="82" mass="8850">MSKIAITIDGERLWVKAGISVAAALSMTSQPHCRLSVSGQPRTPFCGMGVCQECRVSIDGVRRLACQTLCRADMHITRSDNG</sequence>
<dbReference type="AlphaFoldDB" id="A0A448SVM3"/>
<dbReference type="Proteomes" id="UP000624159">
    <property type="component" value="Unassembled WGS sequence"/>
</dbReference>
<gene>
    <name evidence="2" type="ORF">I5U13_03320</name>
    <name evidence="3" type="ORF">NCTC10036_04480</name>
</gene>
<reference evidence="2 5" key="2">
    <citation type="submission" date="2020-11" db="EMBL/GenBank/DDBJ databases">
        <title>Enhanced detection system for hospital associated transmission using whole genome sequencing surveillance.</title>
        <authorList>
            <person name="Harrison L.H."/>
            <person name="Van Tyne D."/>
            <person name="Marsh J.W."/>
            <person name="Griffith M.P."/>
            <person name="Snyder D.J."/>
            <person name="Cooper V.S."/>
            <person name="Mustapha M."/>
        </authorList>
    </citation>
    <scope>NUCLEOTIDE SEQUENCE [LARGE SCALE GENOMIC DNA]</scope>
    <source>
        <strain evidence="2 5">SER00230</strain>
    </source>
</reference>
<dbReference type="InterPro" id="IPR036010">
    <property type="entry name" value="2Fe-2S_ferredoxin-like_sf"/>
</dbReference>
<reference evidence="3 4" key="1">
    <citation type="submission" date="2018-12" db="EMBL/GenBank/DDBJ databases">
        <authorList>
            <consortium name="Pathogen Informatics"/>
        </authorList>
    </citation>
    <scope>NUCLEOTIDE SEQUENCE [LARGE SCALE GENOMIC DNA]</scope>
    <source>
        <strain evidence="3 4">NCTC10036</strain>
    </source>
</reference>
<dbReference type="EMBL" id="LR134493">
    <property type="protein sequence ID" value="VEI71806.1"/>
    <property type="molecule type" value="Genomic_DNA"/>
</dbReference>
<evidence type="ECO:0000313" key="4">
    <source>
        <dbReference type="Proteomes" id="UP000281904"/>
    </source>
</evidence>
<dbReference type="SUPFAM" id="SSF54292">
    <property type="entry name" value="2Fe-2S ferredoxin-like"/>
    <property type="match status" value="1"/>
</dbReference>
<organism evidence="3 4">
    <name type="scientific">Serratia rubidaea</name>
    <name type="common">Serratia marinorubra</name>
    <dbReference type="NCBI Taxonomy" id="61652"/>
    <lineage>
        <taxon>Bacteria</taxon>
        <taxon>Pseudomonadati</taxon>
        <taxon>Pseudomonadota</taxon>
        <taxon>Gammaproteobacteria</taxon>
        <taxon>Enterobacterales</taxon>
        <taxon>Yersiniaceae</taxon>
        <taxon>Serratia</taxon>
    </lineage>
</organism>
<dbReference type="GO" id="GO:0051536">
    <property type="term" value="F:iron-sulfur cluster binding"/>
    <property type="evidence" value="ECO:0007669"/>
    <property type="project" value="InterPro"/>
</dbReference>
<dbReference type="Gene3D" id="3.10.20.440">
    <property type="entry name" value="2Fe-2S iron-sulphur cluster binding domain, sarcosine oxidase, alpha subunit, N-terminal domain"/>
    <property type="match status" value="1"/>
</dbReference>
<name>A0A448SVM3_SERRU</name>
<evidence type="ECO:0000313" key="3">
    <source>
        <dbReference type="EMBL" id="VEI71806.1"/>
    </source>
</evidence>
<proteinExistence type="predicted"/>
<accession>A0A448SVM3</accession>
<dbReference type="GO" id="GO:0016491">
    <property type="term" value="F:oxidoreductase activity"/>
    <property type="evidence" value="ECO:0007669"/>
    <property type="project" value="UniProtKB-KW"/>
</dbReference>
<dbReference type="InterPro" id="IPR042204">
    <property type="entry name" value="2Fe-2S-bd_N"/>
</dbReference>
<dbReference type="Proteomes" id="UP000281904">
    <property type="component" value="Chromosome"/>
</dbReference>
<dbReference type="Pfam" id="PF13510">
    <property type="entry name" value="Fer2_4"/>
    <property type="match status" value="1"/>
</dbReference>
<evidence type="ECO:0000313" key="2">
    <source>
        <dbReference type="EMBL" id="MBH1928699.1"/>
    </source>
</evidence>
<dbReference type="RefSeq" id="WP_126533138.1">
    <property type="nucleotide sequence ID" value="NZ_JADULK010000001.1"/>
</dbReference>
<keyword evidence="5" id="KW-1185">Reference proteome</keyword>